<evidence type="ECO:0000313" key="4">
    <source>
        <dbReference type="EMBL" id="CAG2129641.1"/>
    </source>
</evidence>
<proteinExistence type="predicted"/>
<protein>
    <submittedName>
        <fullName evidence="4">DnaA regulatory inactivator Hda</fullName>
    </submittedName>
</protein>
<feature type="region of interest" description="Disordered" evidence="1">
    <location>
        <begin position="1"/>
        <end position="39"/>
    </location>
</feature>
<keyword evidence="5" id="KW-1185">Reference proteome</keyword>
<dbReference type="GO" id="GO:0006270">
    <property type="term" value="P:DNA replication initiation"/>
    <property type="evidence" value="ECO:0007669"/>
    <property type="project" value="TreeGrafter"/>
</dbReference>
<dbReference type="GO" id="GO:0003688">
    <property type="term" value="F:DNA replication origin binding"/>
    <property type="evidence" value="ECO:0007669"/>
    <property type="project" value="TreeGrafter"/>
</dbReference>
<reference evidence="4" key="1">
    <citation type="submission" date="2021-03" db="EMBL/GenBank/DDBJ databases">
        <authorList>
            <person name="Peeters C."/>
        </authorList>
    </citation>
    <scope>NUCLEOTIDE SEQUENCE</scope>
    <source>
        <strain evidence="4">LMG 31506</strain>
    </source>
</reference>
<dbReference type="PANTHER" id="PTHR30050">
    <property type="entry name" value="CHROMOSOMAL REPLICATION INITIATOR PROTEIN DNAA"/>
    <property type="match status" value="1"/>
</dbReference>
<gene>
    <name evidence="4" type="primary">hda</name>
    <name evidence="4" type="ORF">LMG31506_00678</name>
</gene>
<dbReference type="NCBIfam" id="TIGR03420">
    <property type="entry name" value="DnaA_homol_Hda"/>
    <property type="match status" value="1"/>
</dbReference>
<dbReference type="Pfam" id="PF00308">
    <property type="entry name" value="Bac_DnaA"/>
    <property type="match status" value="1"/>
</dbReference>
<comment type="caution">
    <text evidence="4">The sequence shown here is derived from an EMBL/GenBank/DDBJ whole genome shotgun (WGS) entry which is preliminary data.</text>
</comment>
<evidence type="ECO:0000259" key="3">
    <source>
        <dbReference type="Pfam" id="PF22688"/>
    </source>
</evidence>
<dbReference type="Proteomes" id="UP000672934">
    <property type="component" value="Unassembled WGS sequence"/>
</dbReference>
<dbReference type="GO" id="GO:0032297">
    <property type="term" value="P:negative regulation of DNA-templated DNA replication initiation"/>
    <property type="evidence" value="ECO:0007669"/>
    <property type="project" value="InterPro"/>
</dbReference>
<dbReference type="GO" id="GO:0005886">
    <property type="term" value="C:plasma membrane"/>
    <property type="evidence" value="ECO:0007669"/>
    <property type="project" value="TreeGrafter"/>
</dbReference>
<dbReference type="PANTHER" id="PTHR30050:SF5">
    <property type="entry name" value="DNAA REGULATORY INACTIVATOR HDA"/>
    <property type="match status" value="1"/>
</dbReference>
<dbReference type="Pfam" id="PF22688">
    <property type="entry name" value="Hda_lid"/>
    <property type="match status" value="1"/>
</dbReference>
<dbReference type="InterPro" id="IPR017788">
    <property type="entry name" value="Hda"/>
</dbReference>
<evidence type="ECO:0000256" key="1">
    <source>
        <dbReference type="SAM" id="MobiDB-lite"/>
    </source>
</evidence>
<feature type="domain" description="Hda lid" evidence="3">
    <location>
        <begin position="191"/>
        <end position="254"/>
    </location>
</feature>
<dbReference type="InterPro" id="IPR055199">
    <property type="entry name" value="Hda_lid"/>
</dbReference>
<name>A0A916N2I3_9BURK</name>
<dbReference type="EMBL" id="CAJPUY010000002">
    <property type="protein sequence ID" value="CAG2129641.1"/>
    <property type="molecule type" value="Genomic_DNA"/>
</dbReference>
<dbReference type="AlphaFoldDB" id="A0A916N2I3"/>
<evidence type="ECO:0000313" key="5">
    <source>
        <dbReference type="Proteomes" id="UP000672934"/>
    </source>
</evidence>
<dbReference type="Gene3D" id="1.10.8.60">
    <property type="match status" value="1"/>
</dbReference>
<accession>A0A916N2I3</accession>
<dbReference type="SUPFAM" id="SSF52540">
    <property type="entry name" value="P-loop containing nucleoside triphosphate hydrolases"/>
    <property type="match status" value="1"/>
</dbReference>
<organism evidence="4 5">
    <name type="scientific">Cupriavidus yeoncheonensis</name>
    <dbReference type="NCBI Taxonomy" id="1462994"/>
    <lineage>
        <taxon>Bacteria</taxon>
        <taxon>Pseudomonadati</taxon>
        <taxon>Pseudomonadota</taxon>
        <taxon>Betaproteobacteria</taxon>
        <taxon>Burkholderiales</taxon>
        <taxon>Burkholderiaceae</taxon>
        <taxon>Cupriavidus</taxon>
    </lineage>
</organism>
<dbReference type="Gene3D" id="3.40.50.300">
    <property type="entry name" value="P-loop containing nucleotide triphosphate hydrolases"/>
    <property type="match status" value="1"/>
</dbReference>
<feature type="domain" description="Chromosomal replication initiator protein DnaA ATPAse" evidence="2">
    <location>
        <begin position="44"/>
        <end position="104"/>
    </location>
</feature>
<sequence>MTDNSRLEPIPSAPRELSPASKPYVMSPRPKQLSLELGSPPPSTFDNFVVASNREAVQRLRDLPNAVAQERAVDRLVYLWGEVGCGRTHLLHAVCEATPQTGIDCRYLSPHHPLSDFLFDPSCQLYTVDDVDLLDEARQIAVFSLYNEVRAHVRTALVVAGGLAPRAMPVREDLRTRLGWGLVYQVQPLSDEDKMSAVLQAARERGLQLSPEITHWLVTRHYRDMPSLMALLDALDTYSLERKRPVTLPLLREMFAEFRE</sequence>
<dbReference type="InterPro" id="IPR027417">
    <property type="entry name" value="P-loop_NTPase"/>
</dbReference>
<dbReference type="InterPro" id="IPR013317">
    <property type="entry name" value="DnaA_dom"/>
</dbReference>
<evidence type="ECO:0000259" key="2">
    <source>
        <dbReference type="Pfam" id="PF00308"/>
    </source>
</evidence>